<proteinExistence type="inferred from homology"/>
<dbReference type="InterPro" id="IPR017968">
    <property type="entry name" value="Acylphosphatase_CS"/>
</dbReference>
<feature type="region of interest" description="Disordered" evidence="7">
    <location>
        <begin position="85"/>
        <end position="112"/>
    </location>
</feature>
<dbReference type="InterPro" id="IPR001792">
    <property type="entry name" value="Acylphosphatase-like_dom"/>
</dbReference>
<dbReference type="KEGG" id="dvm:DvMF_3085"/>
<evidence type="ECO:0000256" key="2">
    <source>
        <dbReference type="ARBA" id="ARBA00012150"/>
    </source>
</evidence>
<evidence type="ECO:0000256" key="3">
    <source>
        <dbReference type="ARBA" id="ARBA00047645"/>
    </source>
</evidence>
<evidence type="ECO:0000256" key="7">
    <source>
        <dbReference type="SAM" id="MobiDB-lite"/>
    </source>
</evidence>
<feature type="domain" description="Acylphosphatase-like" evidence="8">
    <location>
        <begin position="3"/>
        <end position="112"/>
    </location>
</feature>
<protein>
    <recommendedName>
        <fullName evidence="2 4">Acylphosphatase</fullName>
        <ecNumber evidence="2 4">3.6.1.7</ecNumber>
    </recommendedName>
</protein>
<organism evidence="9">
    <name type="scientific">Nitratidesulfovibrio vulgaris (strain DSM 19637 / Miyazaki F)</name>
    <name type="common">Desulfovibrio vulgaris</name>
    <dbReference type="NCBI Taxonomy" id="883"/>
    <lineage>
        <taxon>Bacteria</taxon>
        <taxon>Pseudomonadati</taxon>
        <taxon>Thermodesulfobacteriota</taxon>
        <taxon>Desulfovibrionia</taxon>
        <taxon>Desulfovibrionales</taxon>
        <taxon>Desulfovibrionaceae</taxon>
        <taxon>Nitratidesulfovibrio</taxon>
    </lineage>
</organism>
<dbReference type="InterPro" id="IPR036046">
    <property type="entry name" value="Acylphosphatase-like_dom_sf"/>
</dbReference>
<dbReference type="PANTHER" id="PTHR47268:SF4">
    <property type="entry name" value="ACYLPHOSPHATASE"/>
    <property type="match status" value="1"/>
</dbReference>
<comment type="similarity">
    <text evidence="1 6">Belongs to the acylphosphatase family.</text>
</comment>
<evidence type="ECO:0000313" key="9">
    <source>
        <dbReference type="EMBL" id="ACL10022.1"/>
    </source>
</evidence>
<dbReference type="SUPFAM" id="SSF54975">
    <property type="entry name" value="Acylphosphatase/BLUF domain-like"/>
    <property type="match status" value="1"/>
</dbReference>
<evidence type="ECO:0000256" key="1">
    <source>
        <dbReference type="ARBA" id="ARBA00005614"/>
    </source>
</evidence>
<dbReference type="PROSITE" id="PS51160">
    <property type="entry name" value="ACYLPHOSPHATASE_3"/>
    <property type="match status" value="1"/>
</dbReference>
<dbReference type="STRING" id="883.DvMF_3085"/>
<dbReference type="EMBL" id="CP001197">
    <property type="protein sequence ID" value="ACL10022.1"/>
    <property type="molecule type" value="Genomic_DNA"/>
</dbReference>
<dbReference type="PANTHER" id="PTHR47268">
    <property type="entry name" value="ACYLPHOSPHATASE"/>
    <property type="match status" value="1"/>
</dbReference>
<evidence type="ECO:0000256" key="6">
    <source>
        <dbReference type="RuleBase" id="RU004168"/>
    </source>
</evidence>
<dbReference type="EC" id="3.6.1.7" evidence="2 4"/>
<name>B8DJE5_NITV9</name>
<dbReference type="Pfam" id="PF00708">
    <property type="entry name" value="Acylphosphatase"/>
    <property type="match status" value="1"/>
</dbReference>
<feature type="active site" evidence="4">
    <location>
        <position position="36"/>
    </location>
</feature>
<accession>B8DJE5</accession>
<dbReference type="PROSITE" id="PS00150">
    <property type="entry name" value="ACYLPHOSPHATASE_1"/>
    <property type="match status" value="1"/>
</dbReference>
<gene>
    <name evidence="9" type="ordered locus">DvMF_3085</name>
</gene>
<evidence type="ECO:0000256" key="5">
    <source>
        <dbReference type="RuleBase" id="RU000553"/>
    </source>
</evidence>
<evidence type="ECO:0000259" key="8">
    <source>
        <dbReference type="PROSITE" id="PS51160"/>
    </source>
</evidence>
<dbReference type="Gene3D" id="3.30.70.100">
    <property type="match status" value="1"/>
</dbReference>
<comment type="catalytic activity">
    <reaction evidence="3 4 5">
        <text>an acyl phosphate + H2O = a carboxylate + phosphate + H(+)</text>
        <dbReference type="Rhea" id="RHEA:14965"/>
        <dbReference type="ChEBI" id="CHEBI:15377"/>
        <dbReference type="ChEBI" id="CHEBI:15378"/>
        <dbReference type="ChEBI" id="CHEBI:29067"/>
        <dbReference type="ChEBI" id="CHEBI:43474"/>
        <dbReference type="ChEBI" id="CHEBI:59918"/>
        <dbReference type="EC" id="3.6.1.7"/>
    </reaction>
</comment>
<dbReference type="HOGENOM" id="CLU_141932_2_0_7"/>
<dbReference type="AlphaFoldDB" id="B8DJE5"/>
<reference evidence="9" key="1">
    <citation type="submission" date="2008-10" db="EMBL/GenBank/DDBJ databases">
        <title>Complete sequence of Desulfovibrio vulgaris str. 'Miyazaki F'.</title>
        <authorList>
            <person name="Lucas S."/>
            <person name="Copeland A."/>
            <person name="Lapidus A."/>
            <person name="Glavina del Rio T."/>
            <person name="Dalin E."/>
            <person name="Tice H."/>
            <person name="Bruce D."/>
            <person name="Goodwin L."/>
            <person name="Pitluck S."/>
            <person name="Sims D."/>
            <person name="Brettin T."/>
            <person name="Detter J.C."/>
            <person name="Han C."/>
            <person name="Larimer F."/>
            <person name="Land M."/>
            <person name="Hauser L."/>
            <person name="Kyrpides N."/>
            <person name="Mikhailova N."/>
            <person name="Hazen T.C."/>
            <person name="Richardson P."/>
        </authorList>
    </citation>
    <scope>NUCLEOTIDE SEQUENCE</scope>
    <source>
        <strain evidence="9">Miyazaki F</strain>
    </source>
</reference>
<evidence type="ECO:0000256" key="4">
    <source>
        <dbReference type="PROSITE-ProRule" id="PRU00520"/>
    </source>
</evidence>
<dbReference type="PRINTS" id="PR00112">
    <property type="entry name" value="ACYLPHPHTASE"/>
</dbReference>
<dbReference type="GO" id="GO:0003998">
    <property type="term" value="F:acylphosphatase activity"/>
    <property type="evidence" value="ECO:0007669"/>
    <property type="project" value="UniProtKB-EC"/>
</dbReference>
<keyword evidence="4 5" id="KW-0378">Hydrolase</keyword>
<feature type="active site" evidence="4">
    <location>
        <position position="18"/>
    </location>
</feature>
<dbReference type="InterPro" id="IPR020456">
    <property type="entry name" value="Acylphosphatase"/>
</dbReference>
<dbReference type="eggNOG" id="COG1254">
    <property type="taxonomic scope" value="Bacteria"/>
</dbReference>
<sequence>MPRSRFRVTGRVQGVGFRSWTGRTARALRLAGWVRNLPDGSVELEAEGPDERMDALREALWKGPMFARVTGVEEQALNEHALNMHSVDGQPSDVPGTRDGQNAPLQDFHIRF</sequence>
<dbReference type="PROSITE" id="PS00151">
    <property type="entry name" value="ACYLPHOSPHATASE_2"/>
    <property type="match status" value="1"/>
</dbReference>